<accession>A0A1E5Q9D5</accession>
<dbReference type="InterPro" id="IPR036465">
    <property type="entry name" value="vWFA_dom_sf"/>
</dbReference>
<evidence type="ECO:0008006" key="3">
    <source>
        <dbReference type="Google" id="ProtNLM"/>
    </source>
</evidence>
<reference evidence="2" key="1">
    <citation type="submission" date="2016-07" db="EMBL/GenBank/DDBJ databases">
        <authorList>
            <person name="Florea S."/>
            <person name="Webb J.S."/>
            <person name="Jaromczyk J."/>
            <person name="Schardl C.L."/>
        </authorList>
    </citation>
    <scope>NUCLEOTIDE SEQUENCE [LARGE SCALE GENOMIC DNA]</scope>
    <source>
        <strain evidence="2">MV-1</strain>
    </source>
</reference>
<dbReference type="OrthoDB" id="5430236at2"/>
<gene>
    <name evidence="1" type="ORF">BEN30_07565</name>
</gene>
<dbReference type="EMBL" id="MCGG01000017">
    <property type="protein sequence ID" value="OEJ68102.1"/>
    <property type="molecule type" value="Genomic_DNA"/>
</dbReference>
<dbReference type="SUPFAM" id="SSF53300">
    <property type="entry name" value="vWA-like"/>
    <property type="match status" value="1"/>
</dbReference>
<evidence type="ECO:0000313" key="2">
    <source>
        <dbReference type="Proteomes" id="UP000095347"/>
    </source>
</evidence>
<dbReference type="AlphaFoldDB" id="A0A1E5Q9D5"/>
<name>A0A1E5Q9D5_9PROT</name>
<proteinExistence type="predicted"/>
<organism evidence="1 2">
    <name type="scientific">Magnetovibrio blakemorei</name>
    <dbReference type="NCBI Taxonomy" id="28181"/>
    <lineage>
        <taxon>Bacteria</taxon>
        <taxon>Pseudomonadati</taxon>
        <taxon>Pseudomonadota</taxon>
        <taxon>Alphaproteobacteria</taxon>
        <taxon>Rhodospirillales</taxon>
        <taxon>Magnetovibrionaceae</taxon>
        <taxon>Magnetovibrio</taxon>
    </lineage>
</organism>
<dbReference type="Proteomes" id="UP000095347">
    <property type="component" value="Unassembled WGS sequence"/>
</dbReference>
<dbReference type="STRING" id="28181.BEN30_07565"/>
<dbReference type="RefSeq" id="WP_069957432.1">
    <property type="nucleotide sequence ID" value="NZ_MCGG01000017.1"/>
</dbReference>
<protein>
    <recommendedName>
        <fullName evidence="3">VWA domain-containing protein</fullName>
    </recommendedName>
</protein>
<evidence type="ECO:0000313" key="1">
    <source>
        <dbReference type="EMBL" id="OEJ68102.1"/>
    </source>
</evidence>
<comment type="caution">
    <text evidence="1">The sequence shown here is derived from an EMBL/GenBank/DDBJ whole genome shotgun (WGS) entry which is preliminary data.</text>
</comment>
<sequence>MTDDTDNLPSNSSSPSAVDAFLDKLNTQPVPFQGGAQGGNGGRLMFAMDATASREHSWDMAARIQGTMFEAVQDIGGLAVQLAFFRGFGEFKVSGWLSRAQDIQRLMSSVFCLAGQTQVEKVLKHARNEATLSGVRAVVYVGDCFEENVDAVGQVAGELGLIGVPVFVFHEGQDGTAERAFRHIAKLSGGAYAHFDATSAEQLKKLLAAVAVFTAGGRSALEAYAKVHGAEILQITQQMRGGG</sequence>
<keyword evidence="2" id="KW-1185">Reference proteome</keyword>